<comment type="caution">
    <text evidence="2">The sequence shown here is derived from an EMBL/GenBank/DDBJ whole genome shotgun (WGS) entry which is preliminary data.</text>
</comment>
<sequence>MKLCIRVMIGFLALLISACQWNTGSSIDNQFNTYLQRIANVQNVSSLSSPSFHSKPLPSKRQLHHPIPSVSLGLLDSYQFRQCDLFHLIANRNSILGKVQDAFRNLDYQLQILHGLHQCGQNTKLSTQFRKQIQVLALVKQEHIIQHWQNFLYTSDVMRRQFTPQRWYKEQRNYGHTRAALTQLNHIHRWIAARDWQHAPPTITSYQETLDKHPLIGDLRYSMQHATQWLTVITRQLRSNDAQIWCGRHADKTRLEHLRNVFQRFFIGEIQPYLSRIDGAYLDIEPQLSLLSPLSPDSAPTYTLPIVTTHRQFRHAISAHIQYWQDLFKRCSIAVGQNH</sequence>
<reference evidence="3" key="1">
    <citation type="journal article" date="2019" name="Int. J. Syst. Evol. Microbiol.">
        <title>The Global Catalogue of Microorganisms (GCM) 10K type strain sequencing project: providing services to taxonomists for standard genome sequencing and annotation.</title>
        <authorList>
            <consortium name="The Broad Institute Genomics Platform"/>
            <consortium name="The Broad Institute Genome Sequencing Center for Infectious Disease"/>
            <person name="Wu L."/>
            <person name="Ma J."/>
        </authorList>
    </citation>
    <scope>NUCLEOTIDE SEQUENCE [LARGE SCALE GENOMIC DNA]</scope>
    <source>
        <strain evidence="3">KCTC 62784</strain>
    </source>
</reference>
<organism evidence="2 3">
    <name type="scientific">Vibrio zhugei</name>
    <dbReference type="NCBI Taxonomy" id="2479546"/>
    <lineage>
        <taxon>Bacteria</taxon>
        <taxon>Pseudomonadati</taxon>
        <taxon>Pseudomonadota</taxon>
        <taxon>Gammaproteobacteria</taxon>
        <taxon>Vibrionales</taxon>
        <taxon>Vibrionaceae</taxon>
        <taxon>Vibrio</taxon>
    </lineage>
</organism>
<dbReference type="InterPro" id="IPR021431">
    <property type="entry name" value="DUF3080"/>
</dbReference>
<proteinExistence type="predicted"/>
<gene>
    <name evidence="2" type="ORF">ACFODT_09190</name>
</gene>
<dbReference type="EMBL" id="JBHRSE010000060">
    <property type="protein sequence ID" value="MFC3024000.1"/>
    <property type="molecule type" value="Genomic_DNA"/>
</dbReference>
<keyword evidence="1" id="KW-0732">Signal</keyword>
<dbReference type="Proteomes" id="UP001595384">
    <property type="component" value="Unassembled WGS sequence"/>
</dbReference>
<accession>A0ABV7CC01</accession>
<dbReference type="Pfam" id="PF11279">
    <property type="entry name" value="DUF3080"/>
    <property type="match status" value="1"/>
</dbReference>
<feature type="signal peptide" evidence="1">
    <location>
        <begin position="1"/>
        <end position="18"/>
    </location>
</feature>
<evidence type="ECO:0000313" key="2">
    <source>
        <dbReference type="EMBL" id="MFC3024000.1"/>
    </source>
</evidence>
<evidence type="ECO:0000313" key="3">
    <source>
        <dbReference type="Proteomes" id="UP001595384"/>
    </source>
</evidence>
<name>A0ABV7CC01_9VIBR</name>
<protein>
    <submittedName>
        <fullName evidence="2">DUF3080 family protein</fullName>
    </submittedName>
</protein>
<feature type="chain" id="PRO_5046203387" evidence="1">
    <location>
        <begin position="19"/>
        <end position="339"/>
    </location>
</feature>
<dbReference type="RefSeq" id="WP_123016097.1">
    <property type="nucleotide sequence ID" value="NZ_AP024911.1"/>
</dbReference>
<keyword evidence="3" id="KW-1185">Reference proteome</keyword>
<dbReference type="PROSITE" id="PS51257">
    <property type="entry name" value="PROKAR_LIPOPROTEIN"/>
    <property type="match status" value="1"/>
</dbReference>
<evidence type="ECO:0000256" key="1">
    <source>
        <dbReference type="SAM" id="SignalP"/>
    </source>
</evidence>